<protein>
    <recommendedName>
        <fullName evidence="9">Lysylphosphatidylglycerol synthase TM region</fullName>
    </recommendedName>
</protein>
<dbReference type="GO" id="GO:0005886">
    <property type="term" value="C:plasma membrane"/>
    <property type="evidence" value="ECO:0007669"/>
    <property type="project" value="UniProtKB-SubCell"/>
</dbReference>
<dbReference type="Proteomes" id="UP000184096">
    <property type="component" value="Chromosome I"/>
</dbReference>
<organism evidence="7 8">
    <name type="scientific">Bradyrhizobium erythrophlei</name>
    <dbReference type="NCBI Taxonomy" id="1437360"/>
    <lineage>
        <taxon>Bacteria</taxon>
        <taxon>Pseudomonadati</taxon>
        <taxon>Pseudomonadota</taxon>
        <taxon>Alphaproteobacteria</taxon>
        <taxon>Hyphomicrobiales</taxon>
        <taxon>Nitrobacteraceae</taxon>
        <taxon>Bradyrhizobium</taxon>
    </lineage>
</organism>
<evidence type="ECO:0000256" key="3">
    <source>
        <dbReference type="ARBA" id="ARBA00022692"/>
    </source>
</evidence>
<feature type="transmembrane region" description="Helical" evidence="6">
    <location>
        <begin position="38"/>
        <end position="58"/>
    </location>
</feature>
<evidence type="ECO:0000313" key="8">
    <source>
        <dbReference type="Proteomes" id="UP000184096"/>
    </source>
</evidence>
<keyword evidence="5 6" id="KW-0472">Membrane</keyword>
<dbReference type="InterPro" id="IPR022791">
    <property type="entry name" value="L-PG_synthase/AglD"/>
</dbReference>
<proteinExistence type="predicted"/>
<dbReference type="Pfam" id="PF03706">
    <property type="entry name" value="LPG_synthase_TM"/>
    <property type="match status" value="1"/>
</dbReference>
<feature type="transmembrane region" description="Helical" evidence="6">
    <location>
        <begin position="152"/>
        <end position="175"/>
    </location>
</feature>
<keyword evidence="2" id="KW-1003">Cell membrane</keyword>
<feature type="transmembrane region" description="Helical" evidence="6">
    <location>
        <begin position="238"/>
        <end position="260"/>
    </location>
</feature>
<feature type="transmembrane region" description="Helical" evidence="6">
    <location>
        <begin position="280"/>
        <end position="303"/>
    </location>
</feature>
<keyword evidence="3 6" id="KW-0812">Transmembrane</keyword>
<evidence type="ECO:0000256" key="2">
    <source>
        <dbReference type="ARBA" id="ARBA00022475"/>
    </source>
</evidence>
<evidence type="ECO:0000313" key="7">
    <source>
        <dbReference type="EMBL" id="SHN82769.1"/>
    </source>
</evidence>
<dbReference type="EMBL" id="LT670849">
    <property type="protein sequence ID" value="SHN82769.1"/>
    <property type="molecule type" value="Genomic_DNA"/>
</dbReference>
<dbReference type="PANTHER" id="PTHR40277:SF1">
    <property type="entry name" value="BLL5419 PROTEIN"/>
    <property type="match status" value="1"/>
</dbReference>
<gene>
    <name evidence="7" type="ORF">SAMN05444170_5239</name>
</gene>
<keyword evidence="8" id="KW-1185">Reference proteome</keyword>
<evidence type="ECO:0000256" key="5">
    <source>
        <dbReference type="ARBA" id="ARBA00023136"/>
    </source>
</evidence>
<feature type="transmembrane region" description="Helical" evidence="6">
    <location>
        <begin position="206"/>
        <end position="226"/>
    </location>
</feature>
<feature type="transmembrane region" description="Helical" evidence="6">
    <location>
        <begin position="123"/>
        <end position="140"/>
    </location>
</feature>
<accession>A0A1M7UIG6</accession>
<evidence type="ECO:0000256" key="6">
    <source>
        <dbReference type="SAM" id="Phobius"/>
    </source>
</evidence>
<dbReference type="AlphaFoldDB" id="A0A1M7UIG6"/>
<evidence type="ECO:0000256" key="4">
    <source>
        <dbReference type="ARBA" id="ARBA00022989"/>
    </source>
</evidence>
<evidence type="ECO:0000256" key="1">
    <source>
        <dbReference type="ARBA" id="ARBA00004651"/>
    </source>
</evidence>
<comment type="subcellular location">
    <subcellularLocation>
        <location evidence="1">Cell membrane</location>
        <topology evidence="1">Multi-pass membrane protein</topology>
    </subcellularLocation>
</comment>
<dbReference type="RefSeq" id="WP_072826429.1">
    <property type="nucleotide sequence ID" value="NZ_LT670849.1"/>
</dbReference>
<evidence type="ECO:0008006" key="9">
    <source>
        <dbReference type="Google" id="ProtNLM"/>
    </source>
</evidence>
<keyword evidence="4 6" id="KW-1133">Transmembrane helix</keyword>
<sequence length="319" mass="34354">MRRILLSAIKILVSGALLYLALRKASFADLASRLDLTSAAWLFVAVAVVFLQIFVGVLRWRIVSVEAGAPLPLRQAMRYNVIGTFFNQTLPSSIGGDAVRLWLVARSGAGWRAATYSIFVDRAVGLIALAIMIVASLPWSSHLIADAYGRSALTLLDFAALAGGAGFLVIGVLPWPWLKKWWATHHIHACSVIANRVIFSARNEPAIVILSFLIHILAVVIAWCVVQSISAPVAFEQTFLLIPPVMLITMLPISIAGWGVREATMGLAFGYAGLVTNEGVNISLLFGAVYFVAGAIGGLVWIFSAEKAAKDTEQIEAPE</sequence>
<reference evidence="8" key="1">
    <citation type="submission" date="2016-11" db="EMBL/GenBank/DDBJ databases">
        <authorList>
            <person name="Varghese N."/>
            <person name="Submissions S."/>
        </authorList>
    </citation>
    <scope>NUCLEOTIDE SEQUENCE [LARGE SCALE GENOMIC DNA]</scope>
    <source>
        <strain evidence="8">GAS401</strain>
    </source>
</reference>
<dbReference type="OrthoDB" id="9788795at2"/>
<name>A0A1M7UIG6_9BRAD</name>
<dbReference type="PANTHER" id="PTHR40277">
    <property type="entry name" value="BLL5419 PROTEIN"/>
    <property type="match status" value="1"/>
</dbReference>